<dbReference type="Gene3D" id="3.20.20.370">
    <property type="entry name" value="Glycoside hydrolase/deacetylase"/>
    <property type="match status" value="1"/>
</dbReference>
<dbReference type="CDD" id="cd10918">
    <property type="entry name" value="CE4_NodB_like_5s_6s"/>
    <property type="match status" value="1"/>
</dbReference>
<comment type="caution">
    <text evidence="4">The sequence shown here is derived from an EMBL/GenBank/DDBJ whole genome shotgun (WGS) entry which is preliminary data.</text>
</comment>
<feature type="domain" description="NodB homology" evidence="3">
    <location>
        <begin position="80"/>
        <end position="348"/>
    </location>
</feature>
<keyword evidence="5" id="KW-1185">Reference proteome</keyword>
<name>A0ABU3K560_9BACT</name>
<organism evidence="4 5">
    <name type="scientific">Candidatus Nitronereus thalassa</name>
    <dbReference type="NCBI Taxonomy" id="3020898"/>
    <lineage>
        <taxon>Bacteria</taxon>
        <taxon>Pseudomonadati</taxon>
        <taxon>Nitrospirota</taxon>
        <taxon>Nitrospiria</taxon>
        <taxon>Nitrospirales</taxon>
        <taxon>Nitrospiraceae</taxon>
        <taxon>Candidatus Nitronereus</taxon>
    </lineage>
</organism>
<protein>
    <submittedName>
        <fullName evidence="4">Polysaccharide deacetylase family protein</fullName>
    </submittedName>
</protein>
<evidence type="ECO:0000256" key="2">
    <source>
        <dbReference type="ARBA" id="ARBA00022729"/>
    </source>
</evidence>
<evidence type="ECO:0000313" key="4">
    <source>
        <dbReference type="EMBL" id="MDT7041523.1"/>
    </source>
</evidence>
<gene>
    <name evidence="4" type="ORF">PPG34_04125</name>
</gene>
<dbReference type="PANTHER" id="PTHR34216">
    <property type="match status" value="1"/>
</dbReference>
<dbReference type="Pfam" id="PF01522">
    <property type="entry name" value="Polysacc_deac_1"/>
    <property type="match status" value="2"/>
</dbReference>
<evidence type="ECO:0000313" key="5">
    <source>
        <dbReference type="Proteomes" id="UP001250932"/>
    </source>
</evidence>
<evidence type="ECO:0000259" key="3">
    <source>
        <dbReference type="PROSITE" id="PS51677"/>
    </source>
</evidence>
<dbReference type="PANTHER" id="PTHR34216:SF3">
    <property type="entry name" value="POLY-BETA-1,6-N-ACETYL-D-GLUCOSAMINE N-DEACETYLASE"/>
    <property type="match status" value="1"/>
</dbReference>
<dbReference type="InterPro" id="IPR002509">
    <property type="entry name" value="NODB_dom"/>
</dbReference>
<dbReference type="RefSeq" id="WP_313831875.1">
    <property type="nucleotide sequence ID" value="NZ_JAQOUE010000001.1"/>
</dbReference>
<dbReference type="Proteomes" id="UP001250932">
    <property type="component" value="Unassembled WGS sequence"/>
</dbReference>
<dbReference type="InterPro" id="IPR011330">
    <property type="entry name" value="Glyco_hydro/deAcase_b/a-brl"/>
</dbReference>
<sequence>MGNTVISNIRWVGRYIKNHMFQGATILIYHRVAELPSDWQLMSVTPQHFGEHLDVLRKKFYPMSLQQLHRAAQKGKIPKGAVAVTFDDGYADNLYNAKPLLEKYDVPASFYVTCGCLDQEQEFWWDDLDRMLLQPQSLPQTLTLTVEGIEHSWKVDVPSNPSPSTEIVPPKFSKIQEEGKLGRKELYRSLHSLLRPLPEEKRRPLLDEIAKWSGSNRKGRVTHASLTTNELEQLGKGGLVEIGAHTVTHPVLSSLSLSEQRDEILQSKEGLEEKLNRPILSFAYPYGERSDYSVQTPELVKQLGFSYACSNYSGIVRRGVDPFQLPRVSTRDWNGEEFSRRISTWFPV</sequence>
<dbReference type="EMBL" id="JAQOUE010000001">
    <property type="protein sequence ID" value="MDT7041523.1"/>
    <property type="molecule type" value="Genomic_DNA"/>
</dbReference>
<reference evidence="4 5" key="1">
    <citation type="journal article" date="2023" name="ISME J.">
        <title>Cultivation and genomic characterization of novel and ubiquitous marine nitrite-oxidizing bacteria from the Nitrospirales.</title>
        <authorList>
            <person name="Mueller A.J."/>
            <person name="Daebeler A."/>
            <person name="Herbold C.W."/>
            <person name="Kirkegaard R.H."/>
            <person name="Daims H."/>
        </authorList>
    </citation>
    <scope>NUCLEOTIDE SEQUENCE [LARGE SCALE GENOMIC DNA]</scope>
    <source>
        <strain evidence="4 5">EB</strain>
    </source>
</reference>
<dbReference type="PROSITE" id="PS51677">
    <property type="entry name" value="NODB"/>
    <property type="match status" value="1"/>
</dbReference>
<evidence type="ECO:0000256" key="1">
    <source>
        <dbReference type="ARBA" id="ARBA00004613"/>
    </source>
</evidence>
<accession>A0ABU3K560</accession>
<proteinExistence type="predicted"/>
<dbReference type="SUPFAM" id="SSF88713">
    <property type="entry name" value="Glycoside hydrolase/deacetylase"/>
    <property type="match status" value="1"/>
</dbReference>
<dbReference type="InterPro" id="IPR051398">
    <property type="entry name" value="Polysacch_Deacetylase"/>
</dbReference>
<keyword evidence="2" id="KW-0732">Signal</keyword>
<comment type="subcellular location">
    <subcellularLocation>
        <location evidence="1">Secreted</location>
    </subcellularLocation>
</comment>